<dbReference type="Pfam" id="PF12738">
    <property type="entry name" value="PTCB-BRCT"/>
    <property type="match status" value="2"/>
</dbReference>
<comment type="caution">
    <text evidence="4">The sequence shown here is derived from an EMBL/GenBank/DDBJ whole genome shotgun (WGS) entry which is preliminary data.</text>
</comment>
<dbReference type="InterPro" id="IPR059215">
    <property type="entry name" value="BRCT2_TopBP1-like"/>
</dbReference>
<feature type="region of interest" description="Disordered" evidence="2">
    <location>
        <begin position="521"/>
        <end position="544"/>
    </location>
</feature>
<dbReference type="PANTHER" id="PTHR13561:SF20">
    <property type="entry name" value="DNA TOPOISOMERASE 2-BINDING PROTEIN 1"/>
    <property type="match status" value="1"/>
</dbReference>
<keyword evidence="5" id="KW-1185">Reference proteome</keyword>
<name>A0AAU9UNJ8_EUPED</name>
<dbReference type="Pfam" id="PF00533">
    <property type="entry name" value="BRCT"/>
    <property type="match status" value="1"/>
</dbReference>
<feature type="domain" description="BRCT" evidence="3">
    <location>
        <begin position="1134"/>
        <end position="1224"/>
    </location>
</feature>
<dbReference type="FunFam" id="3.40.50.10190:FF:000020">
    <property type="entry name" value="DNA topoisomerase II binding protein 1"/>
    <property type="match status" value="1"/>
</dbReference>
<dbReference type="FunFam" id="3.40.50.10190:FF:000018">
    <property type="entry name" value="DNA topoisomerase 2-binding protein 1"/>
    <property type="match status" value="1"/>
</dbReference>
<evidence type="ECO:0000259" key="3">
    <source>
        <dbReference type="PROSITE" id="PS50172"/>
    </source>
</evidence>
<dbReference type="SUPFAM" id="SSF52113">
    <property type="entry name" value="BRCT domain"/>
    <property type="match status" value="6"/>
</dbReference>
<dbReference type="CDD" id="cd17731">
    <property type="entry name" value="BRCT_TopBP1_rpt2_like"/>
    <property type="match status" value="1"/>
</dbReference>
<evidence type="ECO:0000313" key="5">
    <source>
        <dbReference type="Proteomes" id="UP001153954"/>
    </source>
</evidence>
<gene>
    <name evidence="4" type="ORF">EEDITHA_LOCUS14418</name>
</gene>
<organism evidence="4 5">
    <name type="scientific">Euphydryas editha</name>
    <name type="common">Edith's checkerspot</name>
    <dbReference type="NCBI Taxonomy" id="104508"/>
    <lineage>
        <taxon>Eukaryota</taxon>
        <taxon>Metazoa</taxon>
        <taxon>Ecdysozoa</taxon>
        <taxon>Arthropoda</taxon>
        <taxon>Hexapoda</taxon>
        <taxon>Insecta</taxon>
        <taxon>Pterygota</taxon>
        <taxon>Neoptera</taxon>
        <taxon>Endopterygota</taxon>
        <taxon>Lepidoptera</taxon>
        <taxon>Glossata</taxon>
        <taxon>Ditrysia</taxon>
        <taxon>Papilionoidea</taxon>
        <taxon>Nymphalidae</taxon>
        <taxon>Nymphalinae</taxon>
        <taxon>Euphydryas</taxon>
    </lineage>
</organism>
<feature type="domain" description="BRCT" evidence="3">
    <location>
        <begin position="639"/>
        <end position="734"/>
    </location>
</feature>
<feature type="compositionally biased region" description="Low complexity" evidence="2">
    <location>
        <begin position="1109"/>
        <end position="1118"/>
    </location>
</feature>
<dbReference type="GO" id="GO:0006270">
    <property type="term" value="P:DNA replication initiation"/>
    <property type="evidence" value="ECO:0007669"/>
    <property type="project" value="TreeGrafter"/>
</dbReference>
<dbReference type="EMBL" id="CAKOGL010000022">
    <property type="protein sequence ID" value="CAH2099442.1"/>
    <property type="molecule type" value="Genomic_DNA"/>
</dbReference>
<feature type="compositionally biased region" description="Low complexity" evidence="2">
    <location>
        <begin position="1002"/>
        <end position="1013"/>
    </location>
</feature>
<feature type="domain" description="BRCT" evidence="3">
    <location>
        <begin position="370"/>
        <end position="457"/>
    </location>
</feature>
<keyword evidence="1" id="KW-0677">Repeat</keyword>
<feature type="domain" description="BRCT" evidence="3">
    <location>
        <begin position="198"/>
        <end position="289"/>
    </location>
</feature>
<dbReference type="PANTHER" id="PTHR13561">
    <property type="entry name" value="DNA REPLICATION REGULATOR DPB11-RELATED"/>
    <property type="match status" value="1"/>
</dbReference>
<sequence>MNEDINITFIIPEDCSDENECSEEMQLAFTACEQHSGGGIKPKWVKQSQWKKFEGLTKRDVFVLSQFEGEIFERLKSTKCLLVGPRCLSCCLMEGTPIPSAPEPVFTIAMRGIVVTASGLSKQQKEKIKQKVHWMGGLYSTVLTEDTTHLVANTVLSDKYIKSVEREIPVMSELWVDAVWEASLRLNVNGSSSEFDEYKLPPFANLQVTTSGISKKEKQNIMKLVNENGGVFSGAFQSETTDVVVLTKEGIGSEKYKAAVEYGKACVVPAWVVESAHKGVCEPLAKYRVAGASTSSPLAEHRLPDMSLNFSRITNLKPPSNFVDESRATDISTLSCRMKLSQEGRKSHDTSFDKEIMTEFENFDMSCIKKAGPIFDGFCIWVSGLSGVSRERAAALISRCGGVRFDEPHERVTHALSTRAAAPAARAALPAAPVLSALWLPRSVRAGRALDEAEYLLESQPVTPVKTNTRKPPIETASPMSKRNLQLLRKPLNLPPPVPELQPEPEEKDELVNQYLSQIVPEPQEKTPEPAPIPQEPDVTEDVTDEPTEEVEQIFRGIKIEVHGLDEDAICEIGAEVAAAGGLLVAAGTGGSYALVPLDWDAQAPVEMVTVFWIKDCLSQQELLPVQYYHRPVRLPQWSGPGPLVGVVASLSTYSGVERAFLDELAKLLGATTQLRFCRRNTATALASTHLICPTAAGDKYQGAVKWALPAVTGDWLLACARAGGRVRERAYLVGDTTAPPSPERSKDSENQLEPETKDTNEQTDKENAMLPPAAANIPRRGSSSREQTPKGKIGNDGDADMSPASRYIAMARQGLLGCDSQETPKRLQELKEDGKQGGGSVRTPPLEDALSSPNLRALSPTTRRRLRAVRRGEMPSDPIRTPQDPFDKNPETPDSAFGAALRPGSGRLSPEARKRLWKVVHDLPSKQKEPSRDKQTPLSEIRNRYLAQFAAGVSTPPTDLPAVPRKLQLHEQVDTPPSKMAKLSQDQCAGGLNVSDTNDNAKASSSTRSAASDLEKDTYNIRGAVNDSGKDPFSTRSAASDVEKNATHDCSAAGDNSKETSSASSAAGTLAAGVDVQLQRLNAVLTGRLSTQKKRARDSIASNPEPPAALEAEAGPESQPNTVGWDDAAPPAAPAPAASNRKFMLSSNVDNREEIVEMISQLGGEVCEGAELELSASHLLCAAPGRSEKMLGSVAAGKWVLHPAYVARSRQAGRFLPEEEYEWGNPRATSLPTLSGGERALARAAHRWRAARARTGAAPFAGMRALLHVPAARRRLLARLLLAGGGRPVDDEPPYTNDDITVCFADIKRYPLSDRDAAWLISKRIPVCPPVLLSSYLTDEVPPNPVEHCIPEYRPK</sequence>
<feature type="region of interest" description="Disordered" evidence="2">
    <location>
        <begin position="974"/>
        <end position="1065"/>
    </location>
</feature>
<feature type="region of interest" description="Disordered" evidence="2">
    <location>
        <begin position="832"/>
        <end position="910"/>
    </location>
</feature>
<feature type="region of interest" description="Disordered" evidence="2">
    <location>
        <begin position="1090"/>
        <end position="1140"/>
    </location>
</feature>
<dbReference type="Gene3D" id="3.40.50.10190">
    <property type="entry name" value="BRCT domain"/>
    <property type="match status" value="8"/>
</dbReference>
<feature type="compositionally biased region" description="Basic and acidic residues" evidence="2">
    <location>
        <begin position="744"/>
        <end position="768"/>
    </location>
</feature>
<dbReference type="SMART" id="SM00292">
    <property type="entry name" value="BRCT"/>
    <property type="match status" value="6"/>
</dbReference>
<dbReference type="InterPro" id="IPR036420">
    <property type="entry name" value="BRCT_dom_sf"/>
</dbReference>
<dbReference type="PROSITE" id="PS50172">
    <property type="entry name" value="BRCT"/>
    <property type="match status" value="6"/>
</dbReference>
<feature type="domain" description="BRCT" evidence="3">
    <location>
        <begin position="110"/>
        <end position="176"/>
    </location>
</feature>
<evidence type="ECO:0000256" key="2">
    <source>
        <dbReference type="SAM" id="MobiDB-lite"/>
    </source>
</evidence>
<evidence type="ECO:0000256" key="1">
    <source>
        <dbReference type="ARBA" id="ARBA00022737"/>
    </source>
</evidence>
<feature type="domain" description="BRCT" evidence="3">
    <location>
        <begin position="550"/>
        <end position="631"/>
    </location>
</feature>
<dbReference type="Proteomes" id="UP001153954">
    <property type="component" value="Unassembled WGS sequence"/>
</dbReference>
<dbReference type="CDD" id="cd17738">
    <property type="entry name" value="BRCT_TopBP1_rpt7"/>
    <property type="match status" value="1"/>
</dbReference>
<evidence type="ECO:0000313" key="4">
    <source>
        <dbReference type="EMBL" id="CAH2099442.1"/>
    </source>
</evidence>
<proteinExistence type="predicted"/>
<feature type="region of interest" description="Disordered" evidence="2">
    <location>
        <begin position="732"/>
        <end position="803"/>
    </location>
</feature>
<reference evidence="4" key="1">
    <citation type="submission" date="2022-03" db="EMBL/GenBank/DDBJ databases">
        <authorList>
            <person name="Tunstrom K."/>
        </authorList>
    </citation>
    <scope>NUCLEOTIDE SEQUENCE</scope>
</reference>
<protein>
    <recommendedName>
        <fullName evidence="3">BRCT domain-containing protein</fullName>
    </recommendedName>
</protein>
<dbReference type="GO" id="GO:0033314">
    <property type="term" value="P:mitotic DNA replication checkpoint signaling"/>
    <property type="evidence" value="ECO:0007669"/>
    <property type="project" value="TreeGrafter"/>
</dbReference>
<dbReference type="InterPro" id="IPR001357">
    <property type="entry name" value="BRCT_dom"/>
</dbReference>
<accession>A0AAU9UNJ8</accession>
<dbReference type="GO" id="GO:0007095">
    <property type="term" value="P:mitotic G2 DNA damage checkpoint signaling"/>
    <property type="evidence" value="ECO:0007669"/>
    <property type="project" value="TreeGrafter"/>
</dbReference>